<dbReference type="CDD" id="cd08010">
    <property type="entry name" value="MltG_like"/>
    <property type="match status" value="1"/>
</dbReference>
<keyword evidence="4 7" id="KW-0472">Membrane</keyword>
<dbReference type="Proteomes" id="UP000019753">
    <property type="component" value="Unassembled WGS sequence"/>
</dbReference>
<comment type="function">
    <text evidence="7">Functions as a peptidoglycan terminase that cleaves nascent peptidoglycan strands endolytically to terminate their elongation.</text>
</comment>
<dbReference type="EMBL" id="AXCW01000164">
    <property type="protein sequence ID" value="EYR62823.1"/>
    <property type="molecule type" value="Genomic_DNA"/>
</dbReference>
<evidence type="ECO:0000256" key="7">
    <source>
        <dbReference type="HAMAP-Rule" id="MF_02065"/>
    </source>
</evidence>
<feature type="compositionally biased region" description="Basic and acidic residues" evidence="8">
    <location>
        <begin position="11"/>
        <end position="30"/>
    </location>
</feature>
<dbReference type="AlphaFoldDB" id="A0A021VNY2"/>
<evidence type="ECO:0000256" key="6">
    <source>
        <dbReference type="ARBA" id="ARBA00023316"/>
    </source>
</evidence>
<proteinExistence type="inferred from homology"/>
<keyword evidence="10" id="KW-1185">Reference proteome</keyword>
<keyword evidence="1 7" id="KW-1003">Cell membrane</keyword>
<dbReference type="GO" id="GO:0008932">
    <property type="term" value="F:lytic endotransglycosylase activity"/>
    <property type="evidence" value="ECO:0007669"/>
    <property type="project" value="UniProtKB-UniRule"/>
</dbReference>
<keyword evidence="5 7" id="KW-0456">Lyase</keyword>
<dbReference type="PANTHER" id="PTHR30518:SF2">
    <property type="entry name" value="ENDOLYTIC MUREIN TRANSGLYCOSYLASE"/>
    <property type="match status" value="1"/>
</dbReference>
<dbReference type="GO" id="GO:0071555">
    <property type="term" value="P:cell wall organization"/>
    <property type="evidence" value="ECO:0007669"/>
    <property type="project" value="UniProtKB-KW"/>
</dbReference>
<dbReference type="GO" id="GO:0009252">
    <property type="term" value="P:peptidoglycan biosynthetic process"/>
    <property type="evidence" value="ECO:0007669"/>
    <property type="project" value="UniProtKB-UniRule"/>
</dbReference>
<comment type="caution">
    <text evidence="9">The sequence shown here is derived from an EMBL/GenBank/DDBJ whole genome shotgun (WGS) entry which is preliminary data.</text>
</comment>
<gene>
    <name evidence="7" type="primary">mltG</name>
    <name evidence="9" type="ORF">N866_04960</name>
</gene>
<evidence type="ECO:0000256" key="2">
    <source>
        <dbReference type="ARBA" id="ARBA00022692"/>
    </source>
</evidence>
<comment type="subcellular location">
    <subcellularLocation>
        <location evidence="7">Cell membrane</location>
        <topology evidence="7">Single-pass membrane protein</topology>
    </subcellularLocation>
</comment>
<dbReference type="Gene3D" id="3.30.160.60">
    <property type="entry name" value="Classic Zinc Finger"/>
    <property type="match status" value="1"/>
</dbReference>
<evidence type="ECO:0000313" key="10">
    <source>
        <dbReference type="Proteomes" id="UP000019753"/>
    </source>
</evidence>
<dbReference type="EC" id="4.2.2.29" evidence="7"/>
<evidence type="ECO:0000256" key="5">
    <source>
        <dbReference type="ARBA" id="ARBA00023239"/>
    </source>
</evidence>
<comment type="similarity">
    <text evidence="7">Belongs to the transglycosylase MltG family.</text>
</comment>
<keyword evidence="3 7" id="KW-1133">Transmembrane helix</keyword>
<dbReference type="HAMAP" id="MF_02065">
    <property type="entry name" value="MltG"/>
    <property type="match status" value="1"/>
</dbReference>
<dbReference type="Pfam" id="PF02618">
    <property type="entry name" value="YceG"/>
    <property type="match status" value="1"/>
</dbReference>
<name>A0A021VNY2_9CELL</name>
<dbReference type="NCBIfam" id="TIGR00247">
    <property type="entry name" value="endolytic transglycosylase MltG"/>
    <property type="match status" value="1"/>
</dbReference>
<keyword evidence="6 7" id="KW-0961">Cell wall biogenesis/degradation</keyword>
<evidence type="ECO:0000256" key="8">
    <source>
        <dbReference type="SAM" id="MobiDB-lite"/>
    </source>
</evidence>
<evidence type="ECO:0000256" key="1">
    <source>
        <dbReference type="ARBA" id="ARBA00022475"/>
    </source>
</evidence>
<evidence type="ECO:0000256" key="4">
    <source>
        <dbReference type="ARBA" id="ARBA00023136"/>
    </source>
</evidence>
<protein>
    <recommendedName>
        <fullName evidence="7">Endolytic murein transglycosylase</fullName>
        <ecNumber evidence="7">4.2.2.29</ecNumber>
    </recommendedName>
    <alternativeName>
        <fullName evidence="7">Peptidoglycan lytic transglycosylase</fullName>
    </alternativeName>
    <alternativeName>
        <fullName evidence="7">Peptidoglycan polymerization terminase</fullName>
    </alternativeName>
</protein>
<evidence type="ECO:0000313" key="9">
    <source>
        <dbReference type="EMBL" id="EYR62823.1"/>
    </source>
</evidence>
<sequence>MNDVFLDEVIRPDPAEEGGSRRRVGREDRERKRRQRRRRSIIAVLIALLVLGGAVYAAFQFVGPLLSSVADRETPVEDFPGPGTGSVEVTIEAGASGGQMGATLEEAGVVASATAFSRAFAANPDAAGIQPGTYRLMLEMRAQDAVAALLEGGNRVQTRVTIPEGLRADQILERLSSVTAVPVADFQAAMQDTAATGLPAEAGGNYEGWLFPATYTFEPGTTPTEMIAQMVGQTIARLDERGVPAEQREVVLTKASLVEREARSAEDRRKVAQAIENRLAIDMKLDIDAAVAYGLGKSGTELTRDDTANSDTPYNLYRYTGLPPTPIASPSLQSIDAVLDPEPGPWLFWVTVNLETGETRFAETFAEHNQNVQLLREWEAQNG</sequence>
<comment type="catalytic activity">
    <reaction evidence="7">
        <text>a peptidoglycan chain = a peptidoglycan chain with N-acetyl-1,6-anhydromuramyl-[peptide] at the reducing end + a peptidoglycan chain with N-acetylglucosamine at the non-reducing end.</text>
        <dbReference type="EC" id="4.2.2.29"/>
    </reaction>
</comment>
<accession>A0A021VNY2</accession>
<organism evidence="9 10">
    <name type="scientific">Actinotalea ferrariae CF5-4</name>
    <dbReference type="NCBI Taxonomy" id="948458"/>
    <lineage>
        <taxon>Bacteria</taxon>
        <taxon>Bacillati</taxon>
        <taxon>Actinomycetota</taxon>
        <taxon>Actinomycetes</taxon>
        <taxon>Micrococcales</taxon>
        <taxon>Cellulomonadaceae</taxon>
        <taxon>Actinotalea</taxon>
    </lineage>
</organism>
<dbReference type="PANTHER" id="PTHR30518">
    <property type="entry name" value="ENDOLYTIC MUREIN TRANSGLYCOSYLASE"/>
    <property type="match status" value="1"/>
</dbReference>
<dbReference type="InterPro" id="IPR003770">
    <property type="entry name" value="MLTG-like"/>
</dbReference>
<keyword evidence="2 7" id="KW-0812">Transmembrane</keyword>
<evidence type="ECO:0000256" key="3">
    <source>
        <dbReference type="ARBA" id="ARBA00022989"/>
    </source>
</evidence>
<feature type="site" description="Important for catalytic activity" evidence="7">
    <location>
        <position position="261"/>
    </location>
</feature>
<dbReference type="RefSeq" id="WP_034227117.1">
    <property type="nucleotide sequence ID" value="NZ_AXCW01000164.1"/>
</dbReference>
<dbReference type="GO" id="GO:0005886">
    <property type="term" value="C:plasma membrane"/>
    <property type="evidence" value="ECO:0007669"/>
    <property type="project" value="UniProtKB-SubCell"/>
</dbReference>
<feature type="region of interest" description="Disordered" evidence="8">
    <location>
        <begin position="11"/>
        <end position="33"/>
    </location>
</feature>
<dbReference type="Gene3D" id="3.30.1490.480">
    <property type="entry name" value="Endolytic murein transglycosylase"/>
    <property type="match status" value="1"/>
</dbReference>
<reference evidence="9 10" key="1">
    <citation type="submission" date="2014-01" db="EMBL/GenBank/DDBJ databases">
        <title>Actinotalea ferrariae CF5-4.</title>
        <authorList>
            <person name="Chen F."/>
            <person name="Li Y."/>
            <person name="Wang G."/>
        </authorList>
    </citation>
    <scope>NUCLEOTIDE SEQUENCE [LARGE SCALE GENOMIC DNA]</scope>
    <source>
        <strain evidence="9 10">CF5-4</strain>
    </source>
</reference>
<feature type="transmembrane region" description="Helical" evidence="7">
    <location>
        <begin position="41"/>
        <end position="59"/>
    </location>
</feature>